<organism evidence="2 3">
    <name type="scientific">Massilia genomosp. 1</name>
    <dbReference type="NCBI Taxonomy" id="2609280"/>
    <lineage>
        <taxon>Bacteria</taxon>
        <taxon>Pseudomonadati</taxon>
        <taxon>Pseudomonadota</taxon>
        <taxon>Betaproteobacteria</taxon>
        <taxon>Burkholderiales</taxon>
        <taxon>Oxalobacteraceae</taxon>
        <taxon>Telluria group</taxon>
        <taxon>Massilia</taxon>
    </lineage>
</organism>
<evidence type="ECO:0000313" key="2">
    <source>
        <dbReference type="EMBL" id="NHZ66191.1"/>
    </source>
</evidence>
<dbReference type="Gene3D" id="2.60.120.260">
    <property type="entry name" value="Galactose-binding domain-like"/>
    <property type="match status" value="1"/>
</dbReference>
<keyword evidence="1" id="KW-0732">Signal</keyword>
<feature type="signal peptide" evidence="1">
    <location>
        <begin position="1"/>
        <end position="32"/>
    </location>
</feature>
<comment type="caution">
    <text evidence="2">The sequence shown here is derived from an EMBL/GenBank/DDBJ whole genome shotgun (WGS) entry which is preliminary data.</text>
</comment>
<dbReference type="SUPFAM" id="SSF50998">
    <property type="entry name" value="Quinoprotein alcohol dehydrogenase-like"/>
    <property type="match status" value="1"/>
</dbReference>
<proteinExistence type="predicted"/>
<evidence type="ECO:0000256" key="1">
    <source>
        <dbReference type="SAM" id="SignalP"/>
    </source>
</evidence>
<name>A0ABX0MUR9_9BURK</name>
<accession>A0ABX0MUR9</accession>
<evidence type="ECO:0000313" key="3">
    <source>
        <dbReference type="Proteomes" id="UP000610594"/>
    </source>
</evidence>
<gene>
    <name evidence="2" type="ORF">F1735_28525</name>
</gene>
<dbReference type="RefSeq" id="WP_167240091.1">
    <property type="nucleotide sequence ID" value="NZ_WHJF01000117.1"/>
</dbReference>
<dbReference type="Proteomes" id="UP000610594">
    <property type="component" value="Unassembled WGS sequence"/>
</dbReference>
<dbReference type="InterPro" id="IPR011047">
    <property type="entry name" value="Quinoprotein_ADH-like_sf"/>
</dbReference>
<feature type="chain" id="PRO_5045381818" evidence="1">
    <location>
        <begin position="33"/>
        <end position="739"/>
    </location>
</feature>
<reference evidence="2 3" key="1">
    <citation type="submission" date="2019-10" db="EMBL/GenBank/DDBJ databases">
        <title>Taxonomy of Antarctic Massilia spp.: description of Massilia rubra sp. nov., Massilia aquatica sp. nov., Massilia mucilaginosa sp. nov., Massilia frigida sp. nov. isolated from streams, lakes and regoliths.</title>
        <authorList>
            <person name="Holochova P."/>
            <person name="Sedlacek I."/>
            <person name="Kralova S."/>
            <person name="Maslanova I."/>
            <person name="Busse H.-J."/>
            <person name="Stankova E."/>
            <person name="Vrbovska V."/>
            <person name="Kovarovic V."/>
            <person name="Bartak M."/>
            <person name="Svec P."/>
            <person name="Pantucek R."/>
        </authorList>
    </citation>
    <scope>NUCLEOTIDE SEQUENCE [LARGE SCALE GENOMIC DNA]</scope>
    <source>
        <strain evidence="2 3">CCM 8694</strain>
    </source>
</reference>
<dbReference type="EMBL" id="WHJF01000117">
    <property type="protein sequence ID" value="NHZ66191.1"/>
    <property type="molecule type" value="Genomic_DNA"/>
</dbReference>
<sequence length="739" mass="79231">MKRRSIASHLPKLRAAALAPLTVFLGMPLGYAADNPKLANSTFDAGIAPWITSKNVKSAPVDTSTCAASKCMQLTVKSATETATSEAITVSPSDFIAVSAKMKRTLVSGQNEMSLEIVFYDASNAPITTATRRSYLTGPDDTWGEVKVSAIAPVGTRTANVVVRSNSAGTLTAYVDDVVMSKIVIENKGQQVYSARVSAAAVDANTLYVAANGNPARFAYYIVSNGEKQKEFTLGNEDIWSVVVGGDSIAYFGTASGKLYKYAYNTDAPVLLHEFKKAKTGTRTIWSLKAGPGNCIYGGLAPDEANTSGFKYCSGTEETTMLPIPTQNGVTPSGYHIRSLAVDLGESNIPRSMYWGMGNPARLYKSAMDGNKLTGPLDIDATKEYAYYTDFVKDRLFVRLTGKDPSQTVVLKRSDTSASDTLSNINSIGMSPLSPRCTTTVSSPACGNTVFYTKDLGPEKGSHLSSYRLDLGKETALDIAMSAPAAFAFGPYKEPTQLVSVLRDPVEGYGKIVRYNLSDLYTPNNNATPTTTDFRAPVTASVIRTLAVHNGKTYSSGYVNGGIGIGDATSKPSVVVREPLQAEGMAVLGERLYIGGYPGAVLKSFELAKDGALGKADEPNKDLGDIYGQNRPFAMLALPHSETSKVDRLVMATVPKVNEQGALAVYSVGERAPWNVMRAPFKDQSILALTKIDNVVYGGTSVWRDIDNKKSEGFAKLFTFNPDDLTVKKMVISADLQHN</sequence>
<keyword evidence="3" id="KW-1185">Reference proteome</keyword>
<protein>
    <submittedName>
        <fullName evidence="2">Uncharacterized protein</fullName>
    </submittedName>
</protein>